<keyword evidence="9" id="KW-1185">Reference proteome</keyword>
<evidence type="ECO:0000256" key="4">
    <source>
        <dbReference type="ARBA" id="ARBA00022989"/>
    </source>
</evidence>
<comment type="subcellular location">
    <subcellularLocation>
        <location evidence="1">Membrane</location>
        <topology evidence="1">Multi-pass membrane protein</topology>
    </subcellularLocation>
</comment>
<comment type="caution">
    <text evidence="8">The sequence shown here is derived from an EMBL/GenBank/DDBJ whole genome shotgun (WGS) entry which is preliminary data.</text>
</comment>
<reference evidence="8 9" key="1">
    <citation type="journal article" date="2018" name="Syst. Appl. Microbiol.">
        <title>Abditibacterium utsteinense sp. nov., the first cultivated member of candidate phylum FBP, isolated from ice-free Antarctic soil samples.</title>
        <authorList>
            <person name="Tahon G."/>
            <person name="Tytgat B."/>
            <person name="Lebbe L."/>
            <person name="Carlier A."/>
            <person name="Willems A."/>
        </authorList>
    </citation>
    <scope>NUCLEOTIDE SEQUENCE [LARGE SCALE GENOMIC DNA]</scope>
    <source>
        <strain evidence="8 9">LMG 29911</strain>
    </source>
</reference>
<evidence type="ECO:0000313" key="9">
    <source>
        <dbReference type="Proteomes" id="UP000237684"/>
    </source>
</evidence>
<feature type="domain" description="GtrA/DPMS transmembrane" evidence="7">
    <location>
        <begin position="6"/>
        <end position="133"/>
    </location>
</feature>
<protein>
    <submittedName>
        <fullName evidence="8">Flippase GtrA (Transmembrane translocase of bactoprenol-linked glucose)</fullName>
    </submittedName>
</protein>
<dbReference type="GO" id="GO:0000271">
    <property type="term" value="P:polysaccharide biosynthetic process"/>
    <property type="evidence" value="ECO:0007669"/>
    <property type="project" value="InterPro"/>
</dbReference>
<dbReference type="Proteomes" id="UP000237684">
    <property type="component" value="Unassembled WGS sequence"/>
</dbReference>
<dbReference type="AlphaFoldDB" id="A0A2S8SPX8"/>
<dbReference type="PANTHER" id="PTHR38459:SF1">
    <property type="entry name" value="PROPHAGE BACTOPRENOL-LINKED GLUCOSE TRANSLOCASE HOMOLOG"/>
    <property type="match status" value="1"/>
</dbReference>
<feature type="transmembrane region" description="Helical" evidence="6">
    <location>
        <begin position="108"/>
        <end position="127"/>
    </location>
</feature>
<name>A0A2S8SPX8_9BACT</name>
<evidence type="ECO:0000256" key="5">
    <source>
        <dbReference type="ARBA" id="ARBA00023136"/>
    </source>
</evidence>
<dbReference type="FunCoup" id="A0A2S8SPX8">
    <property type="interactions" value="7"/>
</dbReference>
<dbReference type="EMBL" id="NIGF01000020">
    <property type="protein sequence ID" value="PQV62852.1"/>
    <property type="molecule type" value="Genomic_DNA"/>
</dbReference>
<gene>
    <name evidence="8" type="ORF">B1R32_12025</name>
</gene>
<dbReference type="RefSeq" id="WP_106381021.1">
    <property type="nucleotide sequence ID" value="NZ_NIGF01000020.1"/>
</dbReference>
<sequence length="158" mass="17705">MRQLIKFCIVGASSTIIDLGIYAFLLSAFPQMPWYFSQTISFCFGVTNGFIWNRLWTFQAHQAGARKQYLKFFASNAIGWILNTGLQKVFLVYLTGQLVHSANPSSRTLLLAKLCAIPIVVIWNFMASRLWTFRAPKTSTAPIDTSNTTPTSSSQLVP</sequence>
<dbReference type="OrthoDB" id="9807815at2"/>
<dbReference type="InParanoid" id="A0A2S8SPX8"/>
<keyword evidence="4 6" id="KW-1133">Transmembrane helix</keyword>
<dbReference type="InterPro" id="IPR007267">
    <property type="entry name" value="GtrA_DPMS_TM"/>
</dbReference>
<proteinExistence type="inferred from homology"/>
<evidence type="ECO:0000256" key="2">
    <source>
        <dbReference type="ARBA" id="ARBA00009399"/>
    </source>
</evidence>
<feature type="transmembrane region" description="Helical" evidence="6">
    <location>
        <begin position="35"/>
        <end position="56"/>
    </location>
</feature>
<evidence type="ECO:0000256" key="6">
    <source>
        <dbReference type="SAM" id="Phobius"/>
    </source>
</evidence>
<dbReference type="Pfam" id="PF04138">
    <property type="entry name" value="GtrA_DPMS_TM"/>
    <property type="match status" value="1"/>
</dbReference>
<keyword evidence="5 6" id="KW-0472">Membrane</keyword>
<dbReference type="PANTHER" id="PTHR38459">
    <property type="entry name" value="PROPHAGE BACTOPRENOL-LINKED GLUCOSE TRANSLOCASE HOMOLOG"/>
    <property type="match status" value="1"/>
</dbReference>
<evidence type="ECO:0000256" key="3">
    <source>
        <dbReference type="ARBA" id="ARBA00022692"/>
    </source>
</evidence>
<comment type="similarity">
    <text evidence="2">Belongs to the GtrA family.</text>
</comment>
<feature type="transmembrane region" description="Helical" evidence="6">
    <location>
        <begin position="77"/>
        <end position="96"/>
    </location>
</feature>
<evidence type="ECO:0000313" key="8">
    <source>
        <dbReference type="EMBL" id="PQV62852.1"/>
    </source>
</evidence>
<feature type="transmembrane region" description="Helical" evidence="6">
    <location>
        <begin position="7"/>
        <end position="29"/>
    </location>
</feature>
<evidence type="ECO:0000256" key="1">
    <source>
        <dbReference type="ARBA" id="ARBA00004141"/>
    </source>
</evidence>
<keyword evidence="3 6" id="KW-0812">Transmembrane</keyword>
<accession>A0A2S8SPX8</accession>
<dbReference type="GO" id="GO:0005886">
    <property type="term" value="C:plasma membrane"/>
    <property type="evidence" value="ECO:0007669"/>
    <property type="project" value="TreeGrafter"/>
</dbReference>
<dbReference type="InterPro" id="IPR051401">
    <property type="entry name" value="GtrA_CellWall_Glycosyl"/>
</dbReference>
<evidence type="ECO:0000259" key="7">
    <source>
        <dbReference type="Pfam" id="PF04138"/>
    </source>
</evidence>
<organism evidence="8 9">
    <name type="scientific">Abditibacterium utsteinense</name>
    <dbReference type="NCBI Taxonomy" id="1960156"/>
    <lineage>
        <taxon>Bacteria</taxon>
        <taxon>Pseudomonadati</taxon>
        <taxon>Abditibacteriota</taxon>
        <taxon>Abditibacteriia</taxon>
        <taxon>Abditibacteriales</taxon>
        <taxon>Abditibacteriaceae</taxon>
        <taxon>Abditibacterium</taxon>
    </lineage>
</organism>